<gene>
    <name evidence="1" type="ORF">H9948_06860</name>
</gene>
<sequence>MEKIPKLKQKVRVFNKYGEQIDPATYPVPDHIKEAVQVVLRKGGVK</sequence>
<dbReference type="Proteomes" id="UP000886856">
    <property type="component" value="Unassembled WGS sequence"/>
</dbReference>
<organism evidence="1 2">
    <name type="scientific">Candidatus Jeotgalibaca merdavium</name>
    <dbReference type="NCBI Taxonomy" id="2838627"/>
    <lineage>
        <taxon>Bacteria</taxon>
        <taxon>Bacillati</taxon>
        <taxon>Bacillota</taxon>
        <taxon>Bacilli</taxon>
        <taxon>Lactobacillales</taxon>
        <taxon>Carnobacteriaceae</taxon>
        <taxon>Jeotgalibaca</taxon>
    </lineage>
</organism>
<evidence type="ECO:0000313" key="1">
    <source>
        <dbReference type="EMBL" id="HJA90495.1"/>
    </source>
</evidence>
<protein>
    <submittedName>
        <fullName evidence="1">Uncharacterized protein</fullName>
    </submittedName>
</protein>
<evidence type="ECO:0000313" key="2">
    <source>
        <dbReference type="Proteomes" id="UP000886856"/>
    </source>
</evidence>
<accession>A0A9D2KYK0</accession>
<reference evidence="1" key="2">
    <citation type="submission" date="2021-04" db="EMBL/GenBank/DDBJ databases">
        <authorList>
            <person name="Gilroy R."/>
        </authorList>
    </citation>
    <scope>NUCLEOTIDE SEQUENCE</scope>
    <source>
        <strain evidence="1">CHK171-505</strain>
    </source>
</reference>
<dbReference type="EMBL" id="DWYW01000157">
    <property type="protein sequence ID" value="HJA90495.1"/>
    <property type="molecule type" value="Genomic_DNA"/>
</dbReference>
<name>A0A9D2KYK0_9LACT</name>
<comment type="caution">
    <text evidence="1">The sequence shown here is derived from an EMBL/GenBank/DDBJ whole genome shotgun (WGS) entry which is preliminary data.</text>
</comment>
<dbReference type="AlphaFoldDB" id="A0A9D2KYK0"/>
<proteinExistence type="predicted"/>
<reference evidence="1" key="1">
    <citation type="journal article" date="2021" name="PeerJ">
        <title>Extensive microbial diversity within the chicken gut microbiome revealed by metagenomics and culture.</title>
        <authorList>
            <person name="Gilroy R."/>
            <person name="Ravi A."/>
            <person name="Getino M."/>
            <person name="Pursley I."/>
            <person name="Horton D.L."/>
            <person name="Alikhan N.F."/>
            <person name="Baker D."/>
            <person name="Gharbi K."/>
            <person name="Hall N."/>
            <person name="Watson M."/>
            <person name="Adriaenssens E.M."/>
            <person name="Foster-Nyarko E."/>
            <person name="Jarju S."/>
            <person name="Secka A."/>
            <person name="Antonio M."/>
            <person name="Oren A."/>
            <person name="Chaudhuri R.R."/>
            <person name="La Ragione R."/>
            <person name="Hildebrand F."/>
            <person name="Pallen M.J."/>
        </authorList>
    </citation>
    <scope>NUCLEOTIDE SEQUENCE</scope>
    <source>
        <strain evidence="1">CHK171-505</strain>
    </source>
</reference>